<keyword evidence="2" id="KW-1185">Reference proteome</keyword>
<organism evidence="1 2">
    <name type="scientific">Macroventuria anomochaeta</name>
    <dbReference type="NCBI Taxonomy" id="301207"/>
    <lineage>
        <taxon>Eukaryota</taxon>
        <taxon>Fungi</taxon>
        <taxon>Dikarya</taxon>
        <taxon>Ascomycota</taxon>
        <taxon>Pezizomycotina</taxon>
        <taxon>Dothideomycetes</taxon>
        <taxon>Pleosporomycetidae</taxon>
        <taxon>Pleosporales</taxon>
        <taxon>Pleosporineae</taxon>
        <taxon>Didymellaceae</taxon>
        <taxon>Macroventuria</taxon>
    </lineage>
</organism>
<reference evidence="1" key="1">
    <citation type="journal article" date="2020" name="Stud. Mycol.">
        <title>101 Dothideomycetes genomes: a test case for predicting lifestyles and emergence of pathogens.</title>
        <authorList>
            <person name="Haridas S."/>
            <person name="Albert R."/>
            <person name="Binder M."/>
            <person name="Bloem J."/>
            <person name="Labutti K."/>
            <person name="Salamov A."/>
            <person name="Andreopoulos B."/>
            <person name="Baker S."/>
            <person name="Barry K."/>
            <person name="Bills G."/>
            <person name="Bluhm B."/>
            <person name="Cannon C."/>
            <person name="Castanera R."/>
            <person name="Culley D."/>
            <person name="Daum C."/>
            <person name="Ezra D."/>
            <person name="Gonzalez J."/>
            <person name="Henrissat B."/>
            <person name="Kuo A."/>
            <person name="Liang C."/>
            <person name="Lipzen A."/>
            <person name="Lutzoni F."/>
            <person name="Magnuson J."/>
            <person name="Mondo S."/>
            <person name="Nolan M."/>
            <person name="Ohm R."/>
            <person name="Pangilinan J."/>
            <person name="Park H.-J."/>
            <person name="Ramirez L."/>
            <person name="Alfaro M."/>
            <person name="Sun H."/>
            <person name="Tritt A."/>
            <person name="Yoshinaga Y."/>
            <person name="Zwiers L.-H."/>
            <person name="Turgeon B."/>
            <person name="Goodwin S."/>
            <person name="Spatafora J."/>
            <person name="Crous P."/>
            <person name="Grigoriev I."/>
        </authorList>
    </citation>
    <scope>NUCLEOTIDE SEQUENCE</scope>
    <source>
        <strain evidence="1">CBS 525.71</strain>
    </source>
</reference>
<proteinExistence type="predicted"/>
<comment type="caution">
    <text evidence="1">The sequence shown here is derived from an EMBL/GenBank/DDBJ whole genome shotgun (WGS) entry which is preliminary data.</text>
</comment>
<gene>
    <name evidence="1" type="ORF">BU25DRAFT_242313</name>
</gene>
<sequence>MLEPRRPITPVQVLDRYLVRRSNFTASDDPNEKGREGLVGADGRSGGQPGEVLKGINRTKSSTGQEQPRPTFAVPSALQSSPSLRITYTISVRTTPSATSIPEGGARVEIESLPGQNQNKPNLDDARIEAPALPGVNQDTSNMGEVLKPGSPAAAGAPERPSNAPAITVNKPLPGQNQANPVMGEAPLPVPPLPALALPPAPPIPPPSPLVTSSASAPSSSNEPSVYSVQTATTSTSLSTSAASTLTPLASSSSSFTLSSVTSFVKLTRSEQGKEEAPVTLALSNTTTLSATSTSVIPADNATPQAIAVAQSFSGALSSMTAIAAATLTPTAIPNNQDGSILHPTARTLLILFVILGALSILVAIVIFMMIRSHKNRSRAQRQAAMNQNLYDAPNDRIGVTTHISADPNDNPFLTASEKAIIDRAASPDGAADANNSSSFSDAISSFIKKSRSVAYKISP</sequence>
<evidence type="ECO:0000313" key="1">
    <source>
        <dbReference type="EMBL" id="KAF2630559.1"/>
    </source>
</evidence>
<name>A0ACB6S928_9PLEO</name>
<evidence type="ECO:0000313" key="2">
    <source>
        <dbReference type="Proteomes" id="UP000799754"/>
    </source>
</evidence>
<dbReference type="Proteomes" id="UP000799754">
    <property type="component" value="Unassembled WGS sequence"/>
</dbReference>
<accession>A0ACB6S928</accession>
<protein>
    <submittedName>
        <fullName evidence="1">Uncharacterized protein</fullName>
    </submittedName>
</protein>
<dbReference type="EMBL" id="MU006706">
    <property type="protein sequence ID" value="KAF2630559.1"/>
    <property type="molecule type" value="Genomic_DNA"/>
</dbReference>